<dbReference type="PATRIC" id="fig|448.7.peg.2634"/>
<dbReference type="RefSeq" id="WP_058527601.1">
    <property type="nucleotide sequence ID" value="NZ_CAAAHY010000003.1"/>
</dbReference>
<comment type="caution">
    <text evidence="1">The sequence shown here is derived from an EMBL/GenBank/DDBJ whole genome shotgun (WGS) entry which is preliminary data.</text>
</comment>
<accession>A0A0W0TFL6</accession>
<organism evidence="1 2">
    <name type="scientific">Legionella erythra</name>
    <dbReference type="NCBI Taxonomy" id="448"/>
    <lineage>
        <taxon>Bacteria</taxon>
        <taxon>Pseudomonadati</taxon>
        <taxon>Pseudomonadota</taxon>
        <taxon>Gammaproteobacteria</taxon>
        <taxon>Legionellales</taxon>
        <taxon>Legionellaceae</taxon>
        <taxon>Legionella</taxon>
    </lineage>
</organism>
<protein>
    <submittedName>
        <fullName evidence="1">Uncharacterized protein</fullName>
    </submittedName>
</protein>
<evidence type="ECO:0000313" key="2">
    <source>
        <dbReference type="Proteomes" id="UP000054773"/>
    </source>
</evidence>
<sequence length="295" mass="33388">MSYNSVEILIYAQKVCKEFNVEIPALETPVTWEEAKQGIMKAAKAFEEAPIGIATNETRQRLFAYLLIAIANAVHFVDKNPGYRTRLDVYIGSALKYAKEFEVLNQIKPPQFYTRETRQTPAVSTAPQEKEEVLSNGQKEAIFSRMGEIFYQDANALKPLSEEQERELSEVEAFVEAFKERPAFVKLCKYQEFLTKDNRTHWFKDKDKAANLGILIQCLEGAKSNDEITHILSDFYAGKGREESLYEKLNRGQGLTSRFMGLFNSNTHTTTLELIDKLAAPFGIGNLIPSAPAPK</sequence>
<dbReference type="EMBL" id="LNYA01000034">
    <property type="protein sequence ID" value="KTC94342.1"/>
    <property type="molecule type" value="Genomic_DNA"/>
</dbReference>
<keyword evidence="2" id="KW-1185">Reference proteome</keyword>
<proteinExistence type="predicted"/>
<dbReference type="Proteomes" id="UP000054773">
    <property type="component" value="Unassembled WGS sequence"/>
</dbReference>
<dbReference type="AlphaFoldDB" id="A0A0W0TFL6"/>
<name>A0A0W0TFL6_LEGER</name>
<evidence type="ECO:0000313" key="1">
    <source>
        <dbReference type="EMBL" id="KTC94342.1"/>
    </source>
</evidence>
<gene>
    <name evidence="1" type="ORF">Lery_2509</name>
</gene>
<dbReference type="OrthoDB" id="5645725at2"/>
<dbReference type="STRING" id="448.Lery_2509"/>
<reference evidence="1 2" key="1">
    <citation type="submission" date="2015-11" db="EMBL/GenBank/DDBJ databases">
        <title>Genomic analysis of 38 Legionella species identifies large and diverse effector repertoires.</title>
        <authorList>
            <person name="Burstein D."/>
            <person name="Amaro F."/>
            <person name="Zusman T."/>
            <person name="Lifshitz Z."/>
            <person name="Cohen O."/>
            <person name="Gilbert J.A."/>
            <person name="Pupko T."/>
            <person name="Shuman H.A."/>
            <person name="Segal G."/>
        </authorList>
    </citation>
    <scope>NUCLEOTIDE SEQUENCE [LARGE SCALE GENOMIC DNA]</scope>
    <source>
        <strain evidence="1 2">SE-32A-C8</strain>
    </source>
</reference>